<evidence type="ECO:0000313" key="3">
    <source>
        <dbReference type="Proteomes" id="UP000468443"/>
    </source>
</evidence>
<sequence>MAKEQLKMIKEADLKNNCPECFNQELKLTFYQKHLISRLFNKTTSEVSHEIKCLTCGSVIYPVSWTEDIERSFEYFQKLTVPEPSSVKLTKLSVWLLAALVILAGVLAYLYFAGILKDWL</sequence>
<dbReference type="RefSeq" id="WP_163692271.1">
    <property type="nucleotide sequence ID" value="NZ_FXTW01000001.1"/>
</dbReference>
<dbReference type="Proteomes" id="UP000468443">
    <property type="component" value="Unassembled WGS sequence"/>
</dbReference>
<protein>
    <submittedName>
        <fullName evidence="2">Uncharacterized protein</fullName>
    </submittedName>
</protein>
<accession>A0A6P0UET8</accession>
<evidence type="ECO:0000256" key="1">
    <source>
        <dbReference type="SAM" id="Phobius"/>
    </source>
</evidence>
<dbReference type="AlphaFoldDB" id="A0A6P0UET8"/>
<name>A0A6P0UET8_9FLAO</name>
<evidence type="ECO:0000313" key="2">
    <source>
        <dbReference type="EMBL" id="NER10258.1"/>
    </source>
</evidence>
<feature type="transmembrane region" description="Helical" evidence="1">
    <location>
        <begin position="92"/>
        <end position="112"/>
    </location>
</feature>
<keyword evidence="1" id="KW-0472">Membrane</keyword>
<dbReference type="EMBL" id="JAABOP010000001">
    <property type="protein sequence ID" value="NER10258.1"/>
    <property type="molecule type" value="Genomic_DNA"/>
</dbReference>
<proteinExistence type="predicted"/>
<reference evidence="2 3" key="1">
    <citation type="submission" date="2020-01" db="EMBL/GenBank/DDBJ databases">
        <title>Muriicola jejuensis KCTC 22299.</title>
        <authorList>
            <person name="Wang G."/>
        </authorList>
    </citation>
    <scope>NUCLEOTIDE SEQUENCE [LARGE SCALE GENOMIC DNA]</scope>
    <source>
        <strain evidence="2 3">KCTC 22299</strain>
    </source>
</reference>
<keyword evidence="1" id="KW-0812">Transmembrane</keyword>
<gene>
    <name evidence="2" type="ORF">GWK09_07000</name>
</gene>
<keyword evidence="1" id="KW-1133">Transmembrane helix</keyword>
<organism evidence="2 3">
    <name type="scientific">Muriicola jejuensis</name>
    <dbReference type="NCBI Taxonomy" id="504488"/>
    <lineage>
        <taxon>Bacteria</taxon>
        <taxon>Pseudomonadati</taxon>
        <taxon>Bacteroidota</taxon>
        <taxon>Flavobacteriia</taxon>
        <taxon>Flavobacteriales</taxon>
        <taxon>Flavobacteriaceae</taxon>
        <taxon>Muriicola</taxon>
    </lineage>
</organism>
<comment type="caution">
    <text evidence="2">The sequence shown here is derived from an EMBL/GenBank/DDBJ whole genome shotgun (WGS) entry which is preliminary data.</text>
</comment>
<keyword evidence="3" id="KW-1185">Reference proteome</keyword>